<dbReference type="SUPFAM" id="SSF52172">
    <property type="entry name" value="CheY-like"/>
    <property type="match status" value="1"/>
</dbReference>
<feature type="modified residue" description="4-aspartylphosphate" evidence="2">
    <location>
        <position position="51"/>
    </location>
</feature>
<dbReference type="Pfam" id="PF00072">
    <property type="entry name" value="Response_reg"/>
    <property type="match status" value="1"/>
</dbReference>
<dbReference type="Gene3D" id="3.40.50.2300">
    <property type="match status" value="1"/>
</dbReference>
<dbReference type="PANTHER" id="PTHR48111:SF36">
    <property type="entry name" value="TRANSCRIPTIONAL REGULATORY PROTEIN CUTR"/>
    <property type="match status" value="1"/>
</dbReference>
<feature type="domain" description="OmpR/PhoB-type" evidence="5">
    <location>
        <begin position="124"/>
        <end position="219"/>
    </location>
</feature>
<dbReference type="Gene3D" id="6.10.250.690">
    <property type="match status" value="1"/>
</dbReference>
<dbReference type="InterPro" id="IPR011006">
    <property type="entry name" value="CheY-like_superfamily"/>
</dbReference>
<dbReference type="InterPro" id="IPR001789">
    <property type="entry name" value="Sig_transdc_resp-reg_receiver"/>
</dbReference>
<dbReference type="PROSITE" id="PS50110">
    <property type="entry name" value="RESPONSE_REGULATORY"/>
    <property type="match status" value="1"/>
</dbReference>
<dbReference type="GO" id="GO:0006355">
    <property type="term" value="P:regulation of DNA-templated transcription"/>
    <property type="evidence" value="ECO:0007669"/>
    <property type="project" value="InterPro"/>
</dbReference>
<evidence type="ECO:0000259" key="5">
    <source>
        <dbReference type="PROSITE" id="PS51755"/>
    </source>
</evidence>
<gene>
    <name evidence="6" type="ORF">ABS642_12455</name>
</gene>
<dbReference type="GO" id="GO:0000976">
    <property type="term" value="F:transcription cis-regulatory region binding"/>
    <property type="evidence" value="ECO:0007669"/>
    <property type="project" value="TreeGrafter"/>
</dbReference>
<dbReference type="InterPro" id="IPR039420">
    <property type="entry name" value="WalR-like"/>
</dbReference>
<evidence type="ECO:0000256" key="2">
    <source>
        <dbReference type="PROSITE-ProRule" id="PRU00169"/>
    </source>
</evidence>
<organism evidence="6">
    <name type="scientific">Microbacterium sp. A8/3-1</name>
    <dbReference type="NCBI Taxonomy" id="3160749"/>
    <lineage>
        <taxon>Bacteria</taxon>
        <taxon>Bacillati</taxon>
        <taxon>Actinomycetota</taxon>
        <taxon>Actinomycetes</taxon>
        <taxon>Micrococcales</taxon>
        <taxon>Microbacteriaceae</taxon>
        <taxon>Microbacterium</taxon>
    </lineage>
</organism>
<dbReference type="Gene3D" id="1.10.10.10">
    <property type="entry name" value="Winged helix-like DNA-binding domain superfamily/Winged helix DNA-binding domain"/>
    <property type="match status" value="1"/>
</dbReference>
<dbReference type="GO" id="GO:0032993">
    <property type="term" value="C:protein-DNA complex"/>
    <property type="evidence" value="ECO:0007669"/>
    <property type="project" value="TreeGrafter"/>
</dbReference>
<dbReference type="RefSeq" id="WP_350350317.1">
    <property type="nucleotide sequence ID" value="NZ_CP158357.1"/>
</dbReference>
<dbReference type="GO" id="GO:0000156">
    <property type="term" value="F:phosphorelay response regulator activity"/>
    <property type="evidence" value="ECO:0007669"/>
    <property type="project" value="TreeGrafter"/>
</dbReference>
<dbReference type="AlphaFoldDB" id="A0AAU7VQY6"/>
<reference evidence="6" key="1">
    <citation type="submission" date="2024-06" db="EMBL/GenBank/DDBJ databases">
        <title>Draft genome sequence of Microbacterium sp. strain A8/3-1, isolated from Oxytropis tragacanthoides Fisch. ex DC. Root nodules in the Altai region of Russia.</title>
        <authorList>
            <person name="Sazanova A."/>
            <person name="Guro P."/>
            <person name="Kuznetsova I."/>
            <person name="Belimov A."/>
            <person name="Safronova V."/>
        </authorList>
    </citation>
    <scope>NUCLEOTIDE SEQUENCE</scope>
    <source>
        <strain evidence="6">A8/3-1</strain>
    </source>
</reference>
<evidence type="ECO:0000256" key="1">
    <source>
        <dbReference type="ARBA" id="ARBA00023125"/>
    </source>
</evidence>
<keyword evidence="1 3" id="KW-0238">DNA-binding</keyword>
<keyword evidence="2" id="KW-0597">Phosphoprotein</keyword>
<accession>A0AAU7VQY6</accession>
<feature type="DNA-binding region" description="OmpR/PhoB-type" evidence="3">
    <location>
        <begin position="124"/>
        <end position="219"/>
    </location>
</feature>
<dbReference type="InterPro" id="IPR001867">
    <property type="entry name" value="OmpR/PhoB-type_DNA-bd"/>
</dbReference>
<dbReference type="PANTHER" id="PTHR48111">
    <property type="entry name" value="REGULATOR OF RPOS"/>
    <property type="match status" value="1"/>
</dbReference>
<dbReference type="CDD" id="cd00383">
    <property type="entry name" value="trans_reg_C"/>
    <property type="match status" value="1"/>
</dbReference>
<dbReference type="SMART" id="SM00448">
    <property type="entry name" value="REC"/>
    <property type="match status" value="1"/>
</dbReference>
<feature type="domain" description="Response regulatory" evidence="4">
    <location>
        <begin position="2"/>
        <end position="116"/>
    </location>
</feature>
<dbReference type="GO" id="GO:0005829">
    <property type="term" value="C:cytosol"/>
    <property type="evidence" value="ECO:0007669"/>
    <property type="project" value="TreeGrafter"/>
</dbReference>
<dbReference type="Pfam" id="PF00486">
    <property type="entry name" value="Trans_reg_C"/>
    <property type="match status" value="1"/>
</dbReference>
<name>A0AAU7VQY6_9MICO</name>
<protein>
    <submittedName>
        <fullName evidence="6">Response regulator transcription factor</fullName>
    </submittedName>
</protein>
<dbReference type="InterPro" id="IPR036388">
    <property type="entry name" value="WH-like_DNA-bd_sf"/>
</dbReference>
<dbReference type="EMBL" id="CP158357">
    <property type="protein sequence ID" value="XBX76722.1"/>
    <property type="molecule type" value="Genomic_DNA"/>
</dbReference>
<dbReference type="PROSITE" id="PS51755">
    <property type="entry name" value="OMPR_PHOB"/>
    <property type="match status" value="1"/>
</dbReference>
<evidence type="ECO:0000313" key="6">
    <source>
        <dbReference type="EMBL" id="XBX76722.1"/>
    </source>
</evidence>
<sequence length="221" mass="24588">MRVLVVEDERYLAEAIHAKLSLEAISADIADDGAAALEAVAHTEYDVVLLDRDIPVIHGDEVCRRLSRDPDRPAILMLTAARLLDDKVDGLTLGADDYLAKPFQFPELIARLRALSRRRFSALPPILEAADVRLNPIRREVTRSGRFVNLTRKEFAVLEVLMREPGTVVSAERLLEKAWDENANPFTNSVKVTISTLRRKLGEPRVIETLPGAGYVIGRTG</sequence>
<evidence type="ECO:0000259" key="4">
    <source>
        <dbReference type="PROSITE" id="PS50110"/>
    </source>
</evidence>
<dbReference type="SMART" id="SM00862">
    <property type="entry name" value="Trans_reg_C"/>
    <property type="match status" value="1"/>
</dbReference>
<evidence type="ECO:0000256" key="3">
    <source>
        <dbReference type="PROSITE-ProRule" id="PRU01091"/>
    </source>
</evidence>
<proteinExistence type="predicted"/>